<dbReference type="AlphaFoldDB" id="A0A840P746"/>
<dbReference type="RefSeq" id="WP_185050665.1">
    <property type="nucleotide sequence ID" value="NZ_BAABIX010000001.1"/>
</dbReference>
<proteinExistence type="predicted"/>
<accession>A0A840P746</accession>
<evidence type="ECO:0000313" key="3">
    <source>
        <dbReference type="Proteomes" id="UP000578449"/>
    </source>
</evidence>
<evidence type="ECO:0000256" key="1">
    <source>
        <dbReference type="SAM" id="MobiDB-lite"/>
    </source>
</evidence>
<gene>
    <name evidence="2" type="ORF">HNP84_003459</name>
</gene>
<feature type="compositionally biased region" description="Basic and acidic residues" evidence="1">
    <location>
        <begin position="32"/>
        <end position="44"/>
    </location>
</feature>
<comment type="caution">
    <text evidence="2">The sequence shown here is derived from an EMBL/GenBank/DDBJ whole genome shotgun (WGS) entry which is preliminary data.</text>
</comment>
<keyword evidence="3" id="KW-1185">Reference proteome</keyword>
<protein>
    <submittedName>
        <fullName evidence="2">Uncharacterized protein</fullName>
    </submittedName>
</protein>
<sequence>MHKKDGRRIAAVAVAAVAMITGGTAMTLSERGVSERGMSERGVSERGAGPQASEDRRPRTPAGGGQTAEAVRKILAAANLAVPHGWRPADIREERHDEVPVTVVRYERDGRRSLGGEHVSAVVADDGTLLGYTRLVADTPPARLSEERARQAALGWLRSYVPEYAQGLRVQWVDRHDERVRTPDGRERVVSGMKVKAHHTSGRYAWVIVDGGGRIVTYERDVRWDGAAGRRGTEMWLHDSWIAAREGTGPQPGAPYAVA</sequence>
<organism evidence="2 3">
    <name type="scientific">Thermocatellispora tengchongensis</name>
    <dbReference type="NCBI Taxonomy" id="1073253"/>
    <lineage>
        <taxon>Bacteria</taxon>
        <taxon>Bacillati</taxon>
        <taxon>Actinomycetota</taxon>
        <taxon>Actinomycetes</taxon>
        <taxon>Streptosporangiales</taxon>
        <taxon>Streptosporangiaceae</taxon>
        <taxon>Thermocatellispora</taxon>
    </lineage>
</organism>
<dbReference type="EMBL" id="JACHGN010000006">
    <property type="protein sequence ID" value="MBB5133733.1"/>
    <property type="molecule type" value="Genomic_DNA"/>
</dbReference>
<evidence type="ECO:0000313" key="2">
    <source>
        <dbReference type="EMBL" id="MBB5133733.1"/>
    </source>
</evidence>
<reference evidence="2 3" key="1">
    <citation type="submission" date="2020-08" db="EMBL/GenBank/DDBJ databases">
        <title>Genomic Encyclopedia of Type Strains, Phase IV (KMG-IV): sequencing the most valuable type-strain genomes for metagenomic binning, comparative biology and taxonomic classification.</title>
        <authorList>
            <person name="Goeker M."/>
        </authorList>
    </citation>
    <scope>NUCLEOTIDE SEQUENCE [LARGE SCALE GENOMIC DNA]</scope>
    <source>
        <strain evidence="2 3">DSM 45615</strain>
    </source>
</reference>
<name>A0A840P746_9ACTN</name>
<feature type="region of interest" description="Disordered" evidence="1">
    <location>
        <begin position="29"/>
        <end position="66"/>
    </location>
</feature>
<dbReference type="Proteomes" id="UP000578449">
    <property type="component" value="Unassembled WGS sequence"/>
</dbReference>